<accession>A0A562ICD2</accession>
<feature type="transmembrane region" description="Helical" evidence="6">
    <location>
        <begin position="156"/>
        <end position="177"/>
    </location>
</feature>
<evidence type="ECO:0000256" key="6">
    <source>
        <dbReference type="SAM" id="Phobius"/>
    </source>
</evidence>
<dbReference type="Pfam" id="PF04932">
    <property type="entry name" value="Wzy_C"/>
    <property type="match status" value="1"/>
</dbReference>
<keyword evidence="2 6" id="KW-0812">Transmembrane</keyword>
<name>A0A562ICD2_MICOL</name>
<reference evidence="8 9" key="1">
    <citation type="submission" date="2019-07" db="EMBL/GenBank/DDBJ databases">
        <title>R&amp;d 2014.</title>
        <authorList>
            <person name="Klenk H.-P."/>
        </authorList>
    </citation>
    <scope>NUCLEOTIDE SEQUENCE [LARGE SCALE GENOMIC DNA]</scope>
    <source>
        <strain evidence="8 9">DSM 43868</strain>
    </source>
</reference>
<feature type="transmembrane region" description="Helical" evidence="6">
    <location>
        <begin position="429"/>
        <end position="448"/>
    </location>
</feature>
<feature type="transmembrane region" description="Helical" evidence="6">
    <location>
        <begin position="43"/>
        <end position="61"/>
    </location>
</feature>
<feature type="transmembrane region" description="Helical" evidence="6">
    <location>
        <begin position="97"/>
        <end position="120"/>
    </location>
</feature>
<evidence type="ECO:0000256" key="5">
    <source>
        <dbReference type="SAM" id="MobiDB-lite"/>
    </source>
</evidence>
<sequence>MARLRSGGVWAIAAGSSPRTAACLVLFLALPQFYLMPEGSTDIAATTVITALLVPGVLLAARRGSGVALLRLGLFRVLVALLVVRLLALTWSPDPRAGMPLIALVGQFVVTLALMVQAIRQDPELPRRLARWYWPWVLLEAVLVLTFRFLPDVEDAFLRSVGGIFIGQNTVAALFGGSPNNVFDPAKSGGLFVNANVAGLFLGVNAVAAFAMAAVTHARWVRVVGLIALAAVPFTGSKSATVLAVTLPTAVLAVRRLGPRAARTTPTGVARRNTRRRPGTWTQGHLWVGLTAAGALGAVVVLLTADFGFVQALAKSFGDRTAIWGFGAEAFLRDPVLGLGYGGWDAGFDAYAREHGIYRSFPPHNVLLSAWAATGLAGLVLTVAFFTLALRLALPVLTGGNQGRRVLALWAAAAVGWTLIHGLGDNTDIFGDIHLIPILSLLLAHLIVGGGEESNDHAHAHRRDPASPAVPAVGGLYRESGDITAQLPTVVRGPGPGPGHAGDRVG</sequence>
<organism evidence="8 9">
    <name type="scientific">Micromonospora olivasterospora</name>
    <dbReference type="NCBI Taxonomy" id="1880"/>
    <lineage>
        <taxon>Bacteria</taxon>
        <taxon>Bacillati</taxon>
        <taxon>Actinomycetota</taxon>
        <taxon>Actinomycetes</taxon>
        <taxon>Micromonosporales</taxon>
        <taxon>Micromonosporaceae</taxon>
        <taxon>Micromonospora</taxon>
    </lineage>
</organism>
<evidence type="ECO:0000259" key="7">
    <source>
        <dbReference type="Pfam" id="PF04932"/>
    </source>
</evidence>
<comment type="caution">
    <text evidence="8">The sequence shown here is derived from an EMBL/GenBank/DDBJ whole genome shotgun (WGS) entry which is preliminary data.</text>
</comment>
<dbReference type="GO" id="GO:0016874">
    <property type="term" value="F:ligase activity"/>
    <property type="evidence" value="ECO:0007669"/>
    <property type="project" value="UniProtKB-KW"/>
</dbReference>
<dbReference type="GO" id="GO:0016020">
    <property type="term" value="C:membrane"/>
    <property type="evidence" value="ECO:0007669"/>
    <property type="project" value="UniProtKB-SubCell"/>
</dbReference>
<feature type="transmembrane region" description="Helical" evidence="6">
    <location>
        <begin position="132"/>
        <end position="150"/>
    </location>
</feature>
<dbReference type="PANTHER" id="PTHR37422:SF13">
    <property type="entry name" value="LIPOPOLYSACCHARIDE BIOSYNTHESIS PROTEIN PA4999-RELATED"/>
    <property type="match status" value="1"/>
</dbReference>
<evidence type="ECO:0000313" key="8">
    <source>
        <dbReference type="EMBL" id="TWH68689.1"/>
    </source>
</evidence>
<dbReference type="AlphaFoldDB" id="A0A562ICD2"/>
<gene>
    <name evidence="8" type="ORF">JD77_03686</name>
</gene>
<comment type="subcellular location">
    <subcellularLocation>
        <location evidence="1">Membrane</location>
        <topology evidence="1">Multi-pass membrane protein</topology>
    </subcellularLocation>
</comment>
<keyword evidence="9" id="KW-1185">Reference proteome</keyword>
<keyword evidence="3 6" id="KW-1133">Transmembrane helix</keyword>
<feature type="region of interest" description="Disordered" evidence="5">
    <location>
        <begin position="487"/>
        <end position="506"/>
    </location>
</feature>
<evidence type="ECO:0000256" key="4">
    <source>
        <dbReference type="ARBA" id="ARBA00023136"/>
    </source>
</evidence>
<feature type="domain" description="O-antigen ligase-related" evidence="7">
    <location>
        <begin position="226"/>
        <end position="382"/>
    </location>
</feature>
<feature type="transmembrane region" description="Helical" evidence="6">
    <location>
        <begin position="368"/>
        <end position="394"/>
    </location>
</feature>
<dbReference type="EMBL" id="VLKE01000001">
    <property type="protein sequence ID" value="TWH68689.1"/>
    <property type="molecule type" value="Genomic_DNA"/>
</dbReference>
<feature type="transmembrane region" description="Helical" evidence="6">
    <location>
        <begin position="406"/>
        <end position="423"/>
    </location>
</feature>
<feature type="transmembrane region" description="Helical" evidence="6">
    <location>
        <begin position="285"/>
        <end position="305"/>
    </location>
</feature>
<dbReference type="PANTHER" id="PTHR37422">
    <property type="entry name" value="TEICHURONIC ACID BIOSYNTHESIS PROTEIN TUAE"/>
    <property type="match status" value="1"/>
</dbReference>
<feature type="transmembrane region" description="Helical" evidence="6">
    <location>
        <begin position="226"/>
        <end position="254"/>
    </location>
</feature>
<dbReference type="InterPro" id="IPR051533">
    <property type="entry name" value="WaaL-like"/>
</dbReference>
<dbReference type="InterPro" id="IPR007016">
    <property type="entry name" value="O-antigen_ligase-rel_domated"/>
</dbReference>
<evidence type="ECO:0000256" key="2">
    <source>
        <dbReference type="ARBA" id="ARBA00022692"/>
    </source>
</evidence>
<protein>
    <submittedName>
        <fullName evidence="8">O-antigen ligase</fullName>
    </submittedName>
</protein>
<evidence type="ECO:0000256" key="3">
    <source>
        <dbReference type="ARBA" id="ARBA00022989"/>
    </source>
</evidence>
<feature type="transmembrane region" description="Helical" evidence="6">
    <location>
        <begin position="189"/>
        <end position="214"/>
    </location>
</feature>
<feature type="transmembrane region" description="Helical" evidence="6">
    <location>
        <begin position="7"/>
        <end position="31"/>
    </location>
</feature>
<evidence type="ECO:0000256" key="1">
    <source>
        <dbReference type="ARBA" id="ARBA00004141"/>
    </source>
</evidence>
<evidence type="ECO:0000313" key="9">
    <source>
        <dbReference type="Proteomes" id="UP000319825"/>
    </source>
</evidence>
<feature type="transmembrane region" description="Helical" evidence="6">
    <location>
        <begin position="73"/>
        <end position="91"/>
    </location>
</feature>
<dbReference type="Proteomes" id="UP000319825">
    <property type="component" value="Unassembled WGS sequence"/>
</dbReference>
<keyword evidence="4 6" id="KW-0472">Membrane</keyword>
<keyword evidence="8" id="KW-0436">Ligase</keyword>
<proteinExistence type="predicted"/>